<feature type="transmembrane region" description="Helical" evidence="2">
    <location>
        <begin position="174"/>
        <end position="191"/>
    </location>
</feature>
<dbReference type="PROSITE" id="PS50104">
    <property type="entry name" value="TIR"/>
    <property type="match status" value="1"/>
</dbReference>
<dbReference type="GO" id="GO:0007165">
    <property type="term" value="P:signal transduction"/>
    <property type="evidence" value="ECO:0007669"/>
    <property type="project" value="InterPro"/>
</dbReference>
<dbReference type="EMBL" id="LMBR01000201">
    <property type="protein sequence ID" value="KUL21862.1"/>
    <property type="molecule type" value="Genomic_DNA"/>
</dbReference>
<dbReference type="AlphaFoldDB" id="A0A124G765"/>
<dbReference type="Gene3D" id="3.40.50.10140">
    <property type="entry name" value="Toll/interleukin-1 receptor homology (TIR) domain"/>
    <property type="match status" value="1"/>
</dbReference>
<accession>A0A124G765</accession>
<dbReference type="Pfam" id="PF13676">
    <property type="entry name" value="TIR_2"/>
    <property type="match status" value="1"/>
</dbReference>
<keyword evidence="5" id="KW-1185">Reference proteome</keyword>
<reference evidence="4 5" key="1">
    <citation type="submission" date="2015-10" db="EMBL/GenBank/DDBJ databases">
        <title>Draft Genome Sequence of Chlorobium limicola strain Frasassi Growing under Artificial Lighting in the Frasassi Cave System.</title>
        <authorList>
            <person name="Mansor M."/>
            <person name="Macalady J."/>
        </authorList>
    </citation>
    <scope>NUCLEOTIDE SEQUENCE [LARGE SCALE GENOMIC DNA]</scope>
    <source>
        <strain evidence="4 5">Frasassi</strain>
    </source>
</reference>
<dbReference type="InterPro" id="IPR035897">
    <property type="entry name" value="Toll_tir_struct_dom_sf"/>
</dbReference>
<feature type="domain" description="TIR" evidence="3">
    <location>
        <begin position="4"/>
        <end position="178"/>
    </location>
</feature>
<evidence type="ECO:0000256" key="2">
    <source>
        <dbReference type="SAM" id="Phobius"/>
    </source>
</evidence>
<keyword evidence="2" id="KW-0812">Transmembrane</keyword>
<dbReference type="Proteomes" id="UP000053937">
    <property type="component" value="Unassembled WGS sequence"/>
</dbReference>
<gene>
    <name evidence="4" type="ORF">ASB62_07800</name>
</gene>
<dbReference type="RefSeq" id="WP_059139343.1">
    <property type="nucleotide sequence ID" value="NZ_LMBR01000201.1"/>
</dbReference>
<feature type="coiled-coil region" evidence="1">
    <location>
        <begin position="388"/>
        <end position="419"/>
    </location>
</feature>
<dbReference type="SUPFAM" id="SSF52200">
    <property type="entry name" value="Toll/Interleukin receptor TIR domain"/>
    <property type="match status" value="1"/>
</dbReference>
<dbReference type="OrthoDB" id="7308181at2"/>
<proteinExistence type="predicted"/>
<keyword evidence="2" id="KW-1133">Transmembrane helix</keyword>
<keyword evidence="1" id="KW-0175">Coiled coil</keyword>
<dbReference type="InterPro" id="IPR000157">
    <property type="entry name" value="TIR_dom"/>
</dbReference>
<sequence>MKEYTYFAFISYAHKDEKHAAWLQKSLENYRIPVKLRKTHGSDIPKRVRPVFRDKTDLRPGNLEKSLASELDDSRYLIVICSPASKQSAWVNQEIGHFRQTGRADNVIPLIVDCPQITTVTDCYPDGLDKSVLGISLKEFGKTRTLLHVLSRILDIRFDSLYERHKKARNRKSVLIALLSLIMLFALSFPTKEYIEIEQQQKALINAVSSARHIVSSLENSQSPIIEDGIKNLHNTWTAEGNSENNVIYPLERRRVNSKLLTGGIRKELAESFTVDELLPGGEEAFREQISLLNSRNDSSTQSVINSAKSIIQHKNKTLDELSAIDESKSLEEAGRHLGYLETELNMTRLYGMDLFWQLHQTLKPYDEDGHPEARQALSLAKSVPFDRKTVLDKLKEALKQKARLINNAETALQAVNQRLTDGYNRIRAKCRPSPNDDPELVWGKMIRLLTMGLQPEALENLAYYEKMMIRKGENPSEYTTPTRMFIKNYLHKTHEGGVVIMGFEGNRHHSVLKVGDIITAINGQKIMLADDYIAARKRITGQPELTILRYEAQIKAFEELSVTSSPGNPRVGMLDLVEKL</sequence>
<evidence type="ECO:0000259" key="3">
    <source>
        <dbReference type="PROSITE" id="PS50104"/>
    </source>
</evidence>
<keyword evidence="2" id="KW-0472">Membrane</keyword>
<evidence type="ECO:0000313" key="4">
    <source>
        <dbReference type="EMBL" id="KUL21862.1"/>
    </source>
</evidence>
<organism evidence="4 5">
    <name type="scientific">Chlorobium limicola</name>
    <dbReference type="NCBI Taxonomy" id="1092"/>
    <lineage>
        <taxon>Bacteria</taxon>
        <taxon>Pseudomonadati</taxon>
        <taxon>Chlorobiota</taxon>
        <taxon>Chlorobiia</taxon>
        <taxon>Chlorobiales</taxon>
        <taxon>Chlorobiaceae</taxon>
        <taxon>Chlorobium/Pelodictyon group</taxon>
        <taxon>Chlorobium</taxon>
    </lineage>
</organism>
<name>A0A124G765_CHLLI</name>
<protein>
    <recommendedName>
        <fullName evidence="3">TIR domain-containing protein</fullName>
    </recommendedName>
</protein>
<comment type="caution">
    <text evidence="4">The sequence shown here is derived from an EMBL/GenBank/DDBJ whole genome shotgun (WGS) entry which is preliminary data.</text>
</comment>
<evidence type="ECO:0000313" key="5">
    <source>
        <dbReference type="Proteomes" id="UP000053937"/>
    </source>
</evidence>
<evidence type="ECO:0000256" key="1">
    <source>
        <dbReference type="SAM" id="Coils"/>
    </source>
</evidence>